<proteinExistence type="inferred from homology"/>
<name>A0A6P7HAE2_DIAVI</name>
<dbReference type="GO" id="GO:0005886">
    <property type="term" value="C:plasma membrane"/>
    <property type="evidence" value="ECO:0007669"/>
    <property type="project" value="UniProtKB-SubCell"/>
</dbReference>
<keyword evidence="3" id="KW-1003">Cell membrane</keyword>
<comment type="similarity">
    <text evidence="2">Belongs to the insect chemoreceptor superfamily. Gustatory receptor (GR) family. Gr5a subfamily.</text>
</comment>
<dbReference type="Pfam" id="PF06151">
    <property type="entry name" value="Trehalose_recp"/>
    <property type="match status" value="1"/>
</dbReference>
<dbReference type="PANTHER" id="PTHR21421:SF29">
    <property type="entry name" value="GUSTATORY RECEPTOR 5A FOR TREHALOSE-RELATED"/>
    <property type="match status" value="1"/>
</dbReference>
<accession>A0A6P7HAE2</accession>
<protein>
    <submittedName>
        <fullName evidence="9">Gustatory receptor for sugar taste 64a-like</fullName>
    </submittedName>
</protein>
<evidence type="ECO:0000256" key="7">
    <source>
        <dbReference type="ARBA" id="ARBA00023170"/>
    </source>
</evidence>
<evidence type="ECO:0000313" key="9">
    <source>
        <dbReference type="RefSeq" id="XP_028154638.1"/>
    </source>
</evidence>
<sequence>MFISQIRKDLLTFSDILDYHSKIFSNLLICSYIGNLSFIIVRLFQTVRPLESILFNISFFYSFLCIILRFFLVTLAAASVNEENKRLENIIRQTPVHFWNKELRSIRQQLHSNPLCISVNRHFKITKSLILHIVAAVITNELALIQIDEYIQVLS</sequence>
<keyword evidence="4 8" id="KW-0812">Transmembrane</keyword>
<evidence type="ECO:0000256" key="1">
    <source>
        <dbReference type="ARBA" id="ARBA00004651"/>
    </source>
</evidence>
<dbReference type="GO" id="GO:0008527">
    <property type="term" value="F:taste receptor activity"/>
    <property type="evidence" value="ECO:0007669"/>
    <property type="project" value="InterPro"/>
</dbReference>
<evidence type="ECO:0000256" key="2">
    <source>
        <dbReference type="ARBA" id="ARBA00005327"/>
    </source>
</evidence>
<dbReference type="InParanoid" id="A0A6P7HAE2"/>
<evidence type="ECO:0000256" key="6">
    <source>
        <dbReference type="ARBA" id="ARBA00023136"/>
    </source>
</evidence>
<evidence type="ECO:0000256" key="3">
    <source>
        <dbReference type="ARBA" id="ARBA00022475"/>
    </source>
</evidence>
<reference evidence="9" key="1">
    <citation type="submission" date="2025-08" db="UniProtKB">
        <authorList>
            <consortium name="RefSeq"/>
        </authorList>
    </citation>
    <scope>IDENTIFICATION</scope>
    <source>
        <tissue evidence="9">Whole insect</tissue>
    </source>
</reference>
<gene>
    <name evidence="9" type="primary">LOC114348226</name>
</gene>
<dbReference type="RefSeq" id="XP_028154638.1">
    <property type="nucleotide sequence ID" value="XM_028298837.1"/>
</dbReference>
<keyword evidence="6 8" id="KW-0472">Membrane</keyword>
<feature type="transmembrane region" description="Helical" evidence="8">
    <location>
        <begin position="53"/>
        <end position="78"/>
    </location>
</feature>
<evidence type="ECO:0000256" key="8">
    <source>
        <dbReference type="SAM" id="Phobius"/>
    </source>
</evidence>
<keyword evidence="5 8" id="KW-1133">Transmembrane helix</keyword>
<dbReference type="InterPro" id="IPR009318">
    <property type="entry name" value="Gustatory_rcpt"/>
</dbReference>
<keyword evidence="7" id="KW-0675">Receptor</keyword>
<feature type="transmembrane region" description="Helical" evidence="8">
    <location>
        <begin position="23"/>
        <end position="41"/>
    </location>
</feature>
<comment type="subcellular location">
    <subcellularLocation>
        <location evidence="1">Cell membrane</location>
        <topology evidence="1">Multi-pass membrane protein</topology>
    </subcellularLocation>
</comment>
<evidence type="ECO:0000256" key="4">
    <source>
        <dbReference type="ARBA" id="ARBA00022692"/>
    </source>
</evidence>
<evidence type="ECO:0000256" key="5">
    <source>
        <dbReference type="ARBA" id="ARBA00022989"/>
    </source>
</evidence>
<dbReference type="AlphaFoldDB" id="A0A6P7HAE2"/>
<organism evidence="9">
    <name type="scientific">Diabrotica virgifera virgifera</name>
    <name type="common">western corn rootworm</name>
    <dbReference type="NCBI Taxonomy" id="50390"/>
    <lineage>
        <taxon>Eukaryota</taxon>
        <taxon>Metazoa</taxon>
        <taxon>Ecdysozoa</taxon>
        <taxon>Arthropoda</taxon>
        <taxon>Hexapoda</taxon>
        <taxon>Insecta</taxon>
        <taxon>Pterygota</taxon>
        <taxon>Neoptera</taxon>
        <taxon>Endopterygota</taxon>
        <taxon>Coleoptera</taxon>
        <taxon>Polyphaga</taxon>
        <taxon>Cucujiformia</taxon>
        <taxon>Chrysomeloidea</taxon>
        <taxon>Chrysomelidae</taxon>
        <taxon>Galerucinae</taxon>
        <taxon>Diabroticina</taxon>
        <taxon>Diabroticites</taxon>
        <taxon>Diabrotica</taxon>
    </lineage>
</organism>
<dbReference type="GO" id="GO:0050916">
    <property type="term" value="P:sensory perception of sweet taste"/>
    <property type="evidence" value="ECO:0007669"/>
    <property type="project" value="UniProtKB-ARBA"/>
</dbReference>
<dbReference type="PANTHER" id="PTHR21421">
    <property type="entry name" value="GUSTATORY RECEPTOR"/>
    <property type="match status" value="1"/>
</dbReference>